<keyword evidence="4 6" id="KW-0472">Membrane</keyword>
<dbReference type="InterPro" id="IPR045863">
    <property type="entry name" value="CorA_TM1_TM2"/>
</dbReference>
<feature type="compositionally biased region" description="Polar residues" evidence="5">
    <location>
        <begin position="127"/>
        <end position="137"/>
    </location>
</feature>
<evidence type="ECO:0000256" key="3">
    <source>
        <dbReference type="ARBA" id="ARBA00022989"/>
    </source>
</evidence>
<name>A0A9Q8PC97_PASFU</name>
<keyword evidence="3 6" id="KW-1133">Transmembrane helix</keyword>
<dbReference type="GO" id="GO:0016020">
    <property type="term" value="C:membrane"/>
    <property type="evidence" value="ECO:0007669"/>
    <property type="project" value="UniProtKB-SubCell"/>
</dbReference>
<dbReference type="OMA" id="RRCASFW"/>
<dbReference type="AlphaFoldDB" id="A0A9Q8PC97"/>
<dbReference type="Pfam" id="PF01544">
    <property type="entry name" value="CorA"/>
    <property type="match status" value="1"/>
</dbReference>
<dbReference type="Proteomes" id="UP000756132">
    <property type="component" value="Chromosome 7"/>
</dbReference>
<sequence length="653" mass="74782">MALNSPPEQPLSRNSSLDSFDWKQHSYLDRLRALQPVYPALRSLLNKLTNVKDNGRSLVTDRYARYDAVPSSHTPGRCAVLDFHKNCVKEKTFQTPGELRTYFNDNPEVKIESNDVKLGATRDDDASQTNGGATTHPNAGAAKVARRRLYILEDMEPEFLDVLGWHLKINPLILSEQMNTWNFVDSNSIPHRALPSMRTPATFLPLRYYEIRTLDDEDAILTQKNQMTHAINRRKIERWRDVDLPSIVPDKRHAFIRRCASFWASHDTIDEHSPDGWDAVILVDPPLDSCSECQKHNETKHIREKTREDVAKDGRPTKTCAPTCLMLEDPELYQTRKALWESRGWNPREAEVIETRHNSTPYHGGCPSLVPPSLDADVVQKRNMASPFDELVHYWTTCTDTTLLDAAQKRPINAACFMIKFVAQYWSHQLDLIAYGVANGEWFSDDHEANFNAKSTLTSFKEDLGNISVATKDINYMRRQMSHFERVITLNMERLGMQLGDETVDRDLPRALADAQKDFLTISARLRPFRDRVDDLTTIANEIASLHAAYKSIQDGEQGLRLSLFASIIFPLTLVASIFSMSDRYRPGQAKHWVFWAASIPLTIIFATGLLYEHEKRLYRWADEKLHPEKKNIVQSTKKVKSIQRAPTVHEDV</sequence>
<reference evidence="7" key="2">
    <citation type="journal article" date="2022" name="Microb. Genom.">
        <title>A chromosome-scale genome assembly of the tomato pathogen Cladosporium fulvum reveals a compartmentalized genome architecture and the presence of a dispensable chromosome.</title>
        <authorList>
            <person name="Zaccaron A.Z."/>
            <person name="Chen L.H."/>
            <person name="Samaras A."/>
            <person name="Stergiopoulos I."/>
        </authorList>
    </citation>
    <scope>NUCLEOTIDE SEQUENCE</scope>
    <source>
        <strain evidence="7">Race5_Kim</strain>
    </source>
</reference>
<dbReference type="RefSeq" id="XP_047764185.1">
    <property type="nucleotide sequence ID" value="XM_047909717.1"/>
</dbReference>
<comment type="subcellular location">
    <subcellularLocation>
        <location evidence="1">Membrane</location>
        <topology evidence="1">Multi-pass membrane protein</topology>
    </subcellularLocation>
</comment>
<evidence type="ECO:0000256" key="1">
    <source>
        <dbReference type="ARBA" id="ARBA00004141"/>
    </source>
</evidence>
<protein>
    <submittedName>
        <fullName evidence="7">Uncharacterized protein</fullName>
    </submittedName>
</protein>
<keyword evidence="2 6" id="KW-0812">Transmembrane</keyword>
<dbReference type="GeneID" id="71990447"/>
<evidence type="ECO:0000313" key="8">
    <source>
        <dbReference type="Proteomes" id="UP000756132"/>
    </source>
</evidence>
<feature type="region of interest" description="Disordered" evidence="5">
    <location>
        <begin position="114"/>
        <end position="139"/>
    </location>
</feature>
<feature type="compositionally biased region" description="Basic and acidic residues" evidence="5">
    <location>
        <begin position="114"/>
        <end position="125"/>
    </location>
</feature>
<dbReference type="EMBL" id="CP090169">
    <property type="protein sequence ID" value="UJO19819.1"/>
    <property type="molecule type" value="Genomic_DNA"/>
</dbReference>
<keyword evidence="8" id="KW-1185">Reference proteome</keyword>
<dbReference type="SUPFAM" id="SSF144083">
    <property type="entry name" value="Magnesium transport protein CorA, transmembrane region"/>
    <property type="match status" value="1"/>
</dbReference>
<accession>A0A9Q8PC97</accession>
<evidence type="ECO:0000256" key="4">
    <source>
        <dbReference type="ARBA" id="ARBA00023136"/>
    </source>
</evidence>
<gene>
    <name evidence="7" type="ORF">CLAFUR5_10569</name>
</gene>
<organism evidence="7 8">
    <name type="scientific">Passalora fulva</name>
    <name type="common">Tomato leaf mold</name>
    <name type="synonym">Cladosporium fulvum</name>
    <dbReference type="NCBI Taxonomy" id="5499"/>
    <lineage>
        <taxon>Eukaryota</taxon>
        <taxon>Fungi</taxon>
        <taxon>Dikarya</taxon>
        <taxon>Ascomycota</taxon>
        <taxon>Pezizomycotina</taxon>
        <taxon>Dothideomycetes</taxon>
        <taxon>Dothideomycetidae</taxon>
        <taxon>Mycosphaerellales</taxon>
        <taxon>Mycosphaerellaceae</taxon>
        <taxon>Fulvia</taxon>
    </lineage>
</organism>
<evidence type="ECO:0000313" key="7">
    <source>
        <dbReference type="EMBL" id="UJO19819.1"/>
    </source>
</evidence>
<proteinExistence type="predicted"/>
<dbReference type="OrthoDB" id="5428055at2759"/>
<dbReference type="Gene3D" id="1.20.58.340">
    <property type="entry name" value="Magnesium transport protein CorA, transmembrane region"/>
    <property type="match status" value="1"/>
</dbReference>
<feature type="transmembrane region" description="Helical" evidence="6">
    <location>
        <begin position="562"/>
        <end position="581"/>
    </location>
</feature>
<dbReference type="KEGG" id="ffu:CLAFUR5_10569"/>
<dbReference type="InterPro" id="IPR002523">
    <property type="entry name" value="MgTranspt_CorA/ZnTranspt_ZntB"/>
</dbReference>
<feature type="transmembrane region" description="Helical" evidence="6">
    <location>
        <begin position="593"/>
        <end position="612"/>
    </location>
</feature>
<dbReference type="GO" id="GO:0046873">
    <property type="term" value="F:metal ion transmembrane transporter activity"/>
    <property type="evidence" value="ECO:0007669"/>
    <property type="project" value="InterPro"/>
</dbReference>
<reference evidence="7" key="1">
    <citation type="submission" date="2021-12" db="EMBL/GenBank/DDBJ databases">
        <authorList>
            <person name="Zaccaron A."/>
            <person name="Stergiopoulos I."/>
        </authorList>
    </citation>
    <scope>NUCLEOTIDE SEQUENCE</scope>
    <source>
        <strain evidence="7">Race5_Kim</strain>
    </source>
</reference>
<evidence type="ECO:0000256" key="2">
    <source>
        <dbReference type="ARBA" id="ARBA00022692"/>
    </source>
</evidence>
<evidence type="ECO:0000256" key="6">
    <source>
        <dbReference type="SAM" id="Phobius"/>
    </source>
</evidence>
<evidence type="ECO:0000256" key="5">
    <source>
        <dbReference type="SAM" id="MobiDB-lite"/>
    </source>
</evidence>